<dbReference type="Pfam" id="PF06101">
    <property type="entry name" value="Vps62"/>
    <property type="match status" value="2"/>
</dbReference>
<sequence>MFIKQVFYENSMEVNNQMKTATSKWTKKWRHHVMVTAALAAVVIGSLFGSATSYAITDADQDGIDDSVEQTLLTKYAPKLYLHPDEDNKPSSVDWYLQRVAMRFHHDGGCSDDQILALGSVTQVNLSEQAHQTKNWLCSHSGSNILSSQSRNTRADEGFFLQPPNDNGMDNTVHLGSTDSAEWKAYAHVKSSSVQSGGYDLQYWFFYPYNDSPSVAGVDFNHEGDWEHITVTLNSSQQFVSAYFAAHNGEGKDYSAAQLQFATKDGTLASDSQKLTNDYTHPVVYSALGTHASYPSAGQQSRGLLPSDYTGAGSSSNTYYHVVNMGELSYPLNSQSFINYAGLWGEIGETDISTGPVGPAFQSAWNTK</sequence>
<dbReference type="InterPro" id="IPR009291">
    <property type="entry name" value="Vps62"/>
</dbReference>
<dbReference type="EMBL" id="NMQW01000062">
    <property type="protein sequence ID" value="OXM82585.1"/>
    <property type="molecule type" value="Genomic_DNA"/>
</dbReference>
<dbReference type="PANTHER" id="PTHR48174">
    <property type="entry name" value="DUF946 FAMILY PROTEIN"/>
    <property type="match status" value="1"/>
</dbReference>
<dbReference type="Proteomes" id="UP000215509">
    <property type="component" value="Unassembled WGS sequence"/>
</dbReference>
<organism evidence="1 2">
    <name type="scientific">Paenibacillus rigui</name>
    <dbReference type="NCBI Taxonomy" id="554312"/>
    <lineage>
        <taxon>Bacteria</taxon>
        <taxon>Bacillati</taxon>
        <taxon>Bacillota</taxon>
        <taxon>Bacilli</taxon>
        <taxon>Bacillales</taxon>
        <taxon>Paenibacillaceae</taxon>
        <taxon>Paenibacillus</taxon>
    </lineage>
</organism>
<gene>
    <name evidence="1" type="ORF">CF651_30350</name>
</gene>
<accession>A0A229UGV8</accession>
<reference evidence="1 2" key="1">
    <citation type="submission" date="2017-07" db="EMBL/GenBank/DDBJ databases">
        <title>Genome sequencing and assembly of Paenibacillus rigui.</title>
        <authorList>
            <person name="Mayilraj S."/>
        </authorList>
    </citation>
    <scope>NUCLEOTIDE SEQUENCE [LARGE SCALE GENOMIC DNA]</scope>
    <source>
        <strain evidence="1 2">JCM 16352</strain>
    </source>
</reference>
<protein>
    <submittedName>
        <fullName evidence="1">Uncharacterized protein</fullName>
    </submittedName>
</protein>
<keyword evidence="2" id="KW-1185">Reference proteome</keyword>
<evidence type="ECO:0000313" key="2">
    <source>
        <dbReference type="Proteomes" id="UP000215509"/>
    </source>
</evidence>
<proteinExistence type="predicted"/>
<comment type="caution">
    <text evidence="1">The sequence shown here is derived from an EMBL/GenBank/DDBJ whole genome shotgun (WGS) entry which is preliminary data.</text>
</comment>
<dbReference type="OrthoDB" id="787205at2"/>
<dbReference type="AlphaFoldDB" id="A0A229UGV8"/>
<evidence type="ECO:0000313" key="1">
    <source>
        <dbReference type="EMBL" id="OXM82585.1"/>
    </source>
</evidence>
<name>A0A229UGV8_9BACL</name>
<dbReference type="PANTHER" id="PTHR48174:SF5">
    <property type="entry name" value="VACUOLAR PROTEIN SORTING-ASSOCIATED PROTEIN 62"/>
    <property type="match status" value="1"/>
</dbReference>